<feature type="region of interest" description="Disordered" evidence="1">
    <location>
        <begin position="1"/>
        <end position="47"/>
    </location>
</feature>
<comment type="caution">
    <text evidence="2">The sequence shown here is derived from an EMBL/GenBank/DDBJ whole genome shotgun (WGS) entry which is preliminary data.</text>
</comment>
<proteinExistence type="predicted"/>
<dbReference type="AlphaFoldDB" id="A0A9P5N328"/>
<gene>
    <name evidence="2" type="ORF">DFH94DRAFT_257261</name>
</gene>
<name>A0A9P5N328_9AGAM</name>
<dbReference type="OrthoDB" id="27934at2759"/>
<evidence type="ECO:0000313" key="2">
    <source>
        <dbReference type="EMBL" id="KAF8484986.1"/>
    </source>
</evidence>
<keyword evidence="3" id="KW-1185">Reference proteome</keyword>
<reference evidence="2" key="2">
    <citation type="journal article" date="2020" name="Nat. Commun.">
        <title>Large-scale genome sequencing of mycorrhizal fungi provides insights into the early evolution of symbiotic traits.</title>
        <authorList>
            <person name="Miyauchi S."/>
            <person name="Kiss E."/>
            <person name="Kuo A."/>
            <person name="Drula E."/>
            <person name="Kohler A."/>
            <person name="Sanchez-Garcia M."/>
            <person name="Morin E."/>
            <person name="Andreopoulos B."/>
            <person name="Barry K.W."/>
            <person name="Bonito G."/>
            <person name="Buee M."/>
            <person name="Carver A."/>
            <person name="Chen C."/>
            <person name="Cichocki N."/>
            <person name="Clum A."/>
            <person name="Culley D."/>
            <person name="Crous P.W."/>
            <person name="Fauchery L."/>
            <person name="Girlanda M."/>
            <person name="Hayes R.D."/>
            <person name="Keri Z."/>
            <person name="LaButti K."/>
            <person name="Lipzen A."/>
            <person name="Lombard V."/>
            <person name="Magnuson J."/>
            <person name="Maillard F."/>
            <person name="Murat C."/>
            <person name="Nolan M."/>
            <person name="Ohm R.A."/>
            <person name="Pangilinan J."/>
            <person name="Pereira M.F."/>
            <person name="Perotto S."/>
            <person name="Peter M."/>
            <person name="Pfister S."/>
            <person name="Riley R."/>
            <person name="Sitrit Y."/>
            <person name="Stielow J.B."/>
            <person name="Szollosi G."/>
            <person name="Zifcakova L."/>
            <person name="Stursova M."/>
            <person name="Spatafora J.W."/>
            <person name="Tedersoo L."/>
            <person name="Vaario L.M."/>
            <person name="Yamada A."/>
            <person name="Yan M."/>
            <person name="Wang P."/>
            <person name="Xu J."/>
            <person name="Bruns T."/>
            <person name="Baldrian P."/>
            <person name="Vilgalys R."/>
            <person name="Dunand C."/>
            <person name="Henrissat B."/>
            <person name="Grigoriev I.V."/>
            <person name="Hibbett D."/>
            <person name="Nagy L.G."/>
            <person name="Martin F.M."/>
        </authorList>
    </citation>
    <scope>NUCLEOTIDE SEQUENCE</scope>
    <source>
        <strain evidence="2">Prilba</strain>
    </source>
</reference>
<organism evidence="2 3">
    <name type="scientific">Russula ochroleuca</name>
    <dbReference type="NCBI Taxonomy" id="152965"/>
    <lineage>
        <taxon>Eukaryota</taxon>
        <taxon>Fungi</taxon>
        <taxon>Dikarya</taxon>
        <taxon>Basidiomycota</taxon>
        <taxon>Agaricomycotina</taxon>
        <taxon>Agaricomycetes</taxon>
        <taxon>Russulales</taxon>
        <taxon>Russulaceae</taxon>
        <taxon>Russula</taxon>
    </lineage>
</organism>
<accession>A0A9P5N328</accession>
<feature type="compositionally biased region" description="Basic and acidic residues" evidence="1">
    <location>
        <begin position="553"/>
        <end position="566"/>
    </location>
</feature>
<dbReference type="EMBL" id="WHVB01000003">
    <property type="protein sequence ID" value="KAF8484986.1"/>
    <property type="molecule type" value="Genomic_DNA"/>
</dbReference>
<protein>
    <submittedName>
        <fullName evidence="2">Uncharacterized protein</fullName>
    </submittedName>
</protein>
<evidence type="ECO:0000256" key="1">
    <source>
        <dbReference type="SAM" id="MobiDB-lite"/>
    </source>
</evidence>
<feature type="region of interest" description="Disordered" evidence="1">
    <location>
        <begin position="178"/>
        <end position="201"/>
    </location>
</feature>
<feature type="compositionally biased region" description="Low complexity" evidence="1">
    <location>
        <begin position="185"/>
        <end position="195"/>
    </location>
</feature>
<sequence length="609" mass="65860">MDQQMSPASSTLEQPLSTRDSLRNCEENSGQGFSQRVAADHPTEASEGCTFTSPLTALYQESNADMALVLPCPNPSGENVTNTNDCKVTILSMASSEVTPNIGVTEPAFPEPVVERLAMSRISLPPPPDNSQCSQVNVLDVVPMDLPCSGASSAPEIETSAPDDTSDHTELFVTHHVTHADHRLPSGPTTTPSSPDASDKMDLSLVDSDAQFTPCEVLLCQNIQSHSYKAGTPEPALSPVFSALLTPLLTADTLARDSSPLLSEPNSDVFMHSSPPLSSPQIEYNVTVIGDLAEDRKADSTSDHAKIDRYPAITMSSPNFTFHGNESLFSPSPPHRTSAAKRALCDDSDEEPTSAKPVKRIRAGETMSSPLRNPPAPRHATLASQKLSRKKLAAPFRSPLQTRIASTLPTTPAPLVEDGTQGQIVGEPRAEYQTKPKSAKAAPAGAQKPIQTIVRSSRAAAQFRSPLVKVPEHASRPLVLPNQAIMDLERKLTLLRRAIKIKRDGDEGHLERLAKKWRDAGREAAYELWGIVRDLGTEGGEMRGKGNENGWGWDDKGERGRSREEGLDAEEGEQAEKQESTLGVMLRKLGIAPETLGWNDEEEAFVDNE</sequence>
<feature type="compositionally biased region" description="Polar residues" evidence="1">
    <location>
        <begin position="1"/>
        <end position="19"/>
    </location>
</feature>
<feature type="region of interest" description="Disordered" evidence="1">
    <location>
        <begin position="538"/>
        <end position="581"/>
    </location>
</feature>
<dbReference type="Proteomes" id="UP000759537">
    <property type="component" value="Unassembled WGS sequence"/>
</dbReference>
<dbReference type="Gene3D" id="6.10.140.1020">
    <property type="match status" value="1"/>
</dbReference>
<evidence type="ECO:0000313" key="3">
    <source>
        <dbReference type="Proteomes" id="UP000759537"/>
    </source>
</evidence>
<feature type="region of interest" description="Disordered" evidence="1">
    <location>
        <begin position="325"/>
        <end position="386"/>
    </location>
</feature>
<reference evidence="2" key="1">
    <citation type="submission" date="2019-10" db="EMBL/GenBank/DDBJ databases">
        <authorList>
            <consortium name="DOE Joint Genome Institute"/>
            <person name="Kuo A."/>
            <person name="Miyauchi S."/>
            <person name="Kiss E."/>
            <person name="Drula E."/>
            <person name="Kohler A."/>
            <person name="Sanchez-Garcia M."/>
            <person name="Andreopoulos B."/>
            <person name="Barry K.W."/>
            <person name="Bonito G."/>
            <person name="Buee M."/>
            <person name="Carver A."/>
            <person name="Chen C."/>
            <person name="Cichocki N."/>
            <person name="Clum A."/>
            <person name="Culley D."/>
            <person name="Crous P.W."/>
            <person name="Fauchery L."/>
            <person name="Girlanda M."/>
            <person name="Hayes R."/>
            <person name="Keri Z."/>
            <person name="LaButti K."/>
            <person name="Lipzen A."/>
            <person name="Lombard V."/>
            <person name="Magnuson J."/>
            <person name="Maillard F."/>
            <person name="Morin E."/>
            <person name="Murat C."/>
            <person name="Nolan M."/>
            <person name="Ohm R."/>
            <person name="Pangilinan J."/>
            <person name="Pereira M."/>
            <person name="Perotto S."/>
            <person name="Peter M."/>
            <person name="Riley R."/>
            <person name="Sitrit Y."/>
            <person name="Stielow B."/>
            <person name="Szollosi G."/>
            <person name="Zifcakova L."/>
            <person name="Stursova M."/>
            <person name="Spatafora J.W."/>
            <person name="Tedersoo L."/>
            <person name="Vaario L.-M."/>
            <person name="Yamada A."/>
            <person name="Yan M."/>
            <person name="Wang P."/>
            <person name="Xu J."/>
            <person name="Bruns T."/>
            <person name="Baldrian P."/>
            <person name="Vilgalys R."/>
            <person name="Henrissat B."/>
            <person name="Grigoriev I.V."/>
            <person name="Hibbett D."/>
            <person name="Nagy L.G."/>
            <person name="Martin F.M."/>
        </authorList>
    </citation>
    <scope>NUCLEOTIDE SEQUENCE</scope>
    <source>
        <strain evidence="2">Prilba</strain>
    </source>
</reference>